<dbReference type="InterPro" id="IPR023214">
    <property type="entry name" value="HAD_sf"/>
</dbReference>
<evidence type="ECO:0000313" key="6">
    <source>
        <dbReference type="EMBL" id="CRK97600.1"/>
    </source>
</evidence>
<dbReference type="SFLD" id="SFLDG01133">
    <property type="entry name" value="C1.5.4:_Enolase-phosphatase_Li"/>
    <property type="match status" value="1"/>
</dbReference>
<organism evidence="6 7">
    <name type="scientific">Clunio marinus</name>
    <dbReference type="NCBI Taxonomy" id="568069"/>
    <lineage>
        <taxon>Eukaryota</taxon>
        <taxon>Metazoa</taxon>
        <taxon>Ecdysozoa</taxon>
        <taxon>Arthropoda</taxon>
        <taxon>Hexapoda</taxon>
        <taxon>Insecta</taxon>
        <taxon>Pterygota</taxon>
        <taxon>Neoptera</taxon>
        <taxon>Endopterygota</taxon>
        <taxon>Diptera</taxon>
        <taxon>Nematocera</taxon>
        <taxon>Chironomoidea</taxon>
        <taxon>Chironomidae</taxon>
        <taxon>Clunio</taxon>
    </lineage>
</organism>
<evidence type="ECO:0000256" key="3">
    <source>
        <dbReference type="ARBA" id="ARBA00022801"/>
    </source>
</evidence>
<keyword evidence="2" id="KW-0028">Amino-acid biosynthesis</keyword>
<dbReference type="EMBL" id="CVRI01000047">
    <property type="protein sequence ID" value="CRK97600.1"/>
    <property type="molecule type" value="Genomic_DNA"/>
</dbReference>
<dbReference type="Proteomes" id="UP000183832">
    <property type="component" value="Unassembled WGS sequence"/>
</dbReference>
<keyword evidence="4" id="KW-0486">Methionine biosynthesis</keyword>
<evidence type="ECO:0000256" key="4">
    <source>
        <dbReference type="ARBA" id="ARBA00023167"/>
    </source>
</evidence>
<dbReference type="PRINTS" id="PR00413">
    <property type="entry name" value="HADHALOGNASE"/>
</dbReference>
<dbReference type="GO" id="GO:0000287">
    <property type="term" value="F:magnesium ion binding"/>
    <property type="evidence" value="ECO:0007669"/>
    <property type="project" value="InterPro"/>
</dbReference>
<dbReference type="InterPro" id="IPR023943">
    <property type="entry name" value="Enolase-ppase_E1"/>
</dbReference>
<dbReference type="Pfam" id="PF00702">
    <property type="entry name" value="Hydrolase"/>
    <property type="match status" value="1"/>
</dbReference>
<dbReference type="Gene3D" id="1.10.720.60">
    <property type="match status" value="1"/>
</dbReference>
<keyword evidence="1" id="KW-0963">Cytoplasm</keyword>
<dbReference type="InterPro" id="IPR006439">
    <property type="entry name" value="HAD-SF_hydro_IA"/>
</dbReference>
<accession>A0A1J1IBI6</accession>
<protein>
    <submittedName>
        <fullName evidence="6">CLUMA_CG010986, isoform A</fullName>
    </submittedName>
</protein>
<sequence length="248" mass="28572">MTFDQKPSVKFILIDIEGTTTDIAFVKDVLFPYASDNCKEFLNKLFDEPDVKEIVRDLCKLSEEDGNPIQKSTNKHEFINSIVDNVKNQIKADRKTKELKNLQGKIWKEAFESGAIKGHLYDDVPRNFEKWVNQGFELYIYSSGSVEAQKLLFKYSKYGNMLKYLSGHFDTNVGHKQETQSYKNITKELQAKAEEILFLSDIPNEVIAAEEAGMKVTILDRPNNPLILSQDNRKNFQVVQNFDEIKCN</sequence>
<evidence type="ECO:0000313" key="7">
    <source>
        <dbReference type="Proteomes" id="UP000183832"/>
    </source>
</evidence>
<dbReference type="InterPro" id="IPR036412">
    <property type="entry name" value="HAD-like_sf"/>
</dbReference>
<evidence type="ECO:0000256" key="5">
    <source>
        <dbReference type="ARBA" id="ARBA00023242"/>
    </source>
</evidence>
<keyword evidence="3" id="KW-0378">Hydrolase</keyword>
<evidence type="ECO:0000256" key="2">
    <source>
        <dbReference type="ARBA" id="ARBA00022605"/>
    </source>
</evidence>
<dbReference type="HAMAP" id="MF_01681">
    <property type="entry name" value="Salvage_MtnC"/>
    <property type="match status" value="1"/>
</dbReference>
<dbReference type="Gene3D" id="3.40.50.1000">
    <property type="entry name" value="HAD superfamily/HAD-like"/>
    <property type="match status" value="1"/>
</dbReference>
<proteinExistence type="inferred from homology"/>
<dbReference type="GO" id="GO:0019509">
    <property type="term" value="P:L-methionine salvage from methylthioadenosine"/>
    <property type="evidence" value="ECO:0007669"/>
    <property type="project" value="InterPro"/>
</dbReference>
<dbReference type="OrthoDB" id="272500at2759"/>
<evidence type="ECO:0000256" key="1">
    <source>
        <dbReference type="ARBA" id="ARBA00022490"/>
    </source>
</evidence>
<reference evidence="6 7" key="1">
    <citation type="submission" date="2015-04" db="EMBL/GenBank/DDBJ databases">
        <authorList>
            <person name="Syromyatnikov M.Y."/>
            <person name="Popov V.N."/>
        </authorList>
    </citation>
    <scope>NUCLEOTIDE SEQUENCE [LARGE SCALE GENOMIC DNA]</scope>
</reference>
<dbReference type="SUPFAM" id="SSF56784">
    <property type="entry name" value="HAD-like"/>
    <property type="match status" value="1"/>
</dbReference>
<keyword evidence="7" id="KW-1185">Reference proteome</keyword>
<gene>
    <name evidence="6" type="ORF">CLUMA_CG010986</name>
</gene>
<dbReference type="SFLD" id="SFLDF00044">
    <property type="entry name" value="enolase-phosphatase"/>
    <property type="match status" value="1"/>
</dbReference>
<dbReference type="PANTHER" id="PTHR20371:SF1">
    <property type="entry name" value="ENOLASE-PHOSPHATASE E1"/>
    <property type="match status" value="1"/>
</dbReference>
<dbReference type="SFLD" id="SFLDG01129">
    <property type="entry name" value="C1.5:_HAD__Beta-PGM__Phosphata"/>
    <property type="match status" value="1"/>
</dbReference>
<keyword evidence="5" id="KW-0539">Nucleus</keyword>
<dbReference type="CDD" id="cd01629">
    <property type="entry name" value="HAD_EP"/>
    <property type="match status" value="1"/>
</dbReference>
<dbReference type="NCBIfam" id="TIGR01691">
    <property type="entry name" value="enolase-ppase"/>
    <property type="match status" value="1"/>
</dbReference>
<dbReference type="AlphaFoldDB" id="A0A1J1IBI6"/>
<dbReference type="SFLD" id="SFLDS00003">
    <property type="entry name" value="Haloacid_Dehalogenase"/>
    <property type="match status" value="1"/>
</dbReference>
<name>A0A1J1IBI6_9DIPT</name>
<dbReference type="STRING" id="568069.A0A1J1IBI6"/>
<dbReference type="NCBIfam" id="TIGR01549">
    <property type="entry name" value="HAD-SF-IA-v1"/>
    <property type="match status" value="1"/>
</dbReference>
<dbReference type="GO" id="GO:0043874">
    <property type="term" value="F:acireductone synthase activity"/>
    <property type="evidence" value="ECO:0007669"/>
    <property type="project" value="InterPro"/>
</dbReference>
<dbReference type="FunFam" id="3.40.50.1000:FF:000079">
    <property type="entry name" value="Enolase-phosphatase E1"/>
    <property type="match status" value="1"/>
</dbReference>
<dbReference type="PANTHER" id="PTHR20371">
    <property type="entry name" value="ENOLASE-PHOSPHATASE E1"/>
    <property type="match status" value="1"/>
</dbReference>